<comment type="caution">
    <text evidence="6">The sequence shown here is derived from an EMBL/GenBank/DDBJ whole genome shotgun (WGS) entry which is preliminary data.</text>
</comment>
<dbReference type="InterPro" id="IPR016154">
    <property type="entry name" value="Heat_shock_Hsp33_C"/>
</dbReference>
<dbReference type="InterPro" id="IPR016153">
    <property type="entry name" value="Heat_shock_Hsp33_N"/>
</dbReference>
<evidence type="ECO:0000256" key="5">
    <source>
        <dbReference type="ARBA" id="ARBA00023284"/>
    </source>
</evidence>
<evidence type="ECO:0000313" key="6">
    <source>
        <dbReference type="EMBL" id="MXO54586.1"/>
    </source>
</evidence>
<dbReference type="InterPro" id="IPR000397">
    <property type="entry name" value="Heat_shock_Hsp33"/>
</dbReference>
<keyword evidence="3" id="KW-1015">Disulfide bond</keyword>
<name>A0A844Y9T0_9SPHN</name>
<dbReference type="SUPFAM" id="SSF118352">
    <property type="entry name" value="HSP33 redox switch-like"/>
    <property type="match status" value="1"/>
</dbReference>
<dbReference type="EMBL" id="WTYD01000002">
    <property type="protein sequence ID" value="MXO54586.1"/>
    <property type="molecule type" value="Genomic_DNA"/>
</dbReference>
<keyword evidence="7" id="KW-1185">Reference proteome</keyword>
<dbReference type="GO" id="GO:0005737">
    <property type="term" value="C:cytoplasm"/>
    <property type="evidence" value="ECO:0007669"/>
    <property type="project" value="InterPro"/>
</dbReference>
<dbReference type="Proteomes" id="UP000430272">
    <property type="component" value="Unassembled WGS sequence"/>
</dbReference>
<evidence type="ECO:0000256" key="4">
    <source>
        <dbReference type="ARBA" id="ARBA00023186"/>
    </source>
</evidence>
<evidence type="ECO:0000256" key="2">
    <source>
        <dbReference type="ARBA" id="ARBA00022833"/>
    </source>
</evidence>
<accession>A0A844Y9T0</accession>
<dbReference type="Gene3D" id="3.90.1280.10">
    <property type="entry name" value="HSP33 redox switch-like"/>
    <property type="match status" value="1"/>
</dbReference>
<keyword evidence="4" id="KW-0143">Chaperone</keyword>
<dbReference type="PANTHER" id="PTHR30111:SF1">
    <property type="entry name" value="33 KDA CHAPERONIN"/>
    <property type="match status" value="1"/>
</dbReference>
<reference evidence="6 7" key="1">
    <citation type="submission" date="2019-12" db="EMBL/GenBank/DDBJ databases">
        <title>Genomic-based taxomic classification of the family Erythrobacteraceae.</title>
        <authorList>
            <person name="Xu L."/>
        </authorList>
    </citation>
    <scope>NUCLEOTIDE SEQUENCE [LARGE SCALE GENOMIC DNA]</scope>
    <source>
        <strain evidence="6 7">JCM 17468</strain>
    </source>
</reference>
<dbReference type="Pfam" id="PF01430">
    <property type="entry name" value="HSP33"/>
    <property type="match status" value="1"/>
</dbReference>
<keyword evidence="1" id="KW-0963">Cytoplasm</keyword>
<dbReference type="InterPro" id="IPR023212">
    <property type="entry name" value="Hsp33_helix_hairpin_bin_dom_sf"/>
</dbReference>
<dbReference type="GO" id="GO:0044183">
    <property type="term" value="F:protein folding chaperone"/>
    <property type="evidence" value="ECO:0007669"/>
    <property type="project" value="TreeGrafter"/>
</dbReference>
<sequence>MTDKTPAPTHSPEPADKPALPEIFAGQVLGFMIPSQHARGRAVRLDAVLDEILSAHDYPPPITHLLAEALVLIALIGSLLKEEGAQVTMQAQTDAGPVSLLACDYKDGDLRGYVDFDADRLTELGANPSLYALFGKGYLALTFDLPGERGRYQGIVPLEGDSLADACQSYFIQSEQVPTLIRVAIASGTDGCTAAGLLVQHLPDGEEGRERLHVRLDHPEWEHVAVMAGSIKHEELLDPALSMDAIVWRLFHEEDEVRVTRGPVLARGCRCTAEHYEKLLARFPESDRQEMRNEDGIILVDCAFCSRSFPIAA</sequence>
<keyword evidence="5" id="KW-0676">Redox-active center</keyword>
<evidence type="ECO:0000256" key="3">
    <source>
        <dbReference type="ARBA" id="ARBA00023157"/>
    </source>
</evidence>
<evidence type="ECO:0000256" key="1">
    <source>
        <dbReference type="ARBA" id="ARBA00022490"/>
    </source>
</evidence>
<protein>
    <submittedName>
        <fullName evidence="6">Hsp33 family molecular chaperone HslO</fullName>
    </submittedName>
</protein>
<dbReference type="Gene3D" id="3.55.30.10">
    <property type="entry name" value="Hsp33 domain"/>
    <property type="match status" value="1"/>
</dbReference>
<dbReference type="Gene3D" id="1.10.287.480">
    <property type="entry name" value="helix hairpin bin"/>
    <property type="match status" value="1"/>
</dbReference>
<dbReference type="CDD" id="cd00498">
    <property type="entry name" value="Hsp33"/>
    <property type="match status" value="1"/>
</dbReference>
<dbReference type="RefSeq" id="WP_160661490.1">
    <property type="nucleotide sequence ID" value="NZ_BAABDV010000001.1"/>
</dbReference>
<keyword evidence="2" id="KW-0862">Zinc</keyword>
<dbReference type="GO" id="GO:0051082">
    <property type="term" value="F:unfolded protein binding"/>
    <property type="evidence" value="ECO:0007669"/>
    <property type="project" value="InterPro"/>
</dbReference>
<proteinExistence type="predicted"/>
<gene>
    <name evidence="6" type="ORF">GRI47_11300</name>
</gene>
<dbReference type="OrthoDB" id="9793753at2"/>
<dbReference type="GO" id="GO:0042026">
    <property type="term" value="P:protein refolding"/>
    <property type="evidence" value="ECO:0007669"/>
    <property type="project" value="TreeGrafter"/>
</dbReference>
<evidence type="ECO:0000313" key="7">
    <source>
        <dbReference type="Proteomes" id="UP000430272"/>
    </source>
</evidence>
<dbReference type="PIRSF" id="PIRSF005261">
    <property type="entry name" value="Heat_shock_Hsp33"/>
    <property type="match status" value="1"/>
</dbReference>
<organism evidence="6 7">
    <name type="scientific">Qipengyuania pelagi</name>
    <dbReference type="NCBI Taxonomy" id="994320"/>
    <lineage>
        <taxon>Bacteria</taxon>
        <taxon>Pseudomonadati</taxon>
        <taxon>Pseudomonadota</taxon>
        <taxon>Alphaproteobacteria</taxon>
        <taxon>Sphingomonadales</taxon>
        <taxon>Erythrobacteraceae</taxon>
        <taxon>Qipengyuania</taxon>
    </lineage>
</organism>
<dbReference type="AlphaFoldDB" id="A0A844Y9T0"/>
<dbReference type="SUPFAM" id="SSF64397">
    <property type="entry name" value="Hsp33 domain"/>
    <property type="match status" value="1"/>
</dbReference>
<dbReference type="PANTHER" id="PTHR30111">
    <property type="entry name" value="33 KDA CHAPERONIN"/>
    <property type="match status" value="1"/>
</dbReference>